<keyword evidence="2" id="KW-1185">Reference proteome</keyword>
<name>A0ACC7NP27_9BURK</name>
<evidence type="ECO:0000313" key="2">
    <source>
        <dbReference type="Proteomes" id="UP001629235"/>
    </source>
</evidence>
<protein>
    <submittedName>
        <fullName evidence="1">Uncharacterized protein</fullName>
    </submittedName>
</protein>
<evidence type="ECO:0000313" key="1">
    <source>
        <dbReference type="EMBL" id="MFM0109317.1"/>
    </source>
</evidence>
<sequence>MNTNNKTLSIRAPLIAGFGVVLIALVALTVIAISRVEMVRARLDDIIDETA</sequence>
<dbReference type="Proteomes" id="UP001629235">
    <property type="component" value="Unassembled WGS sequence"/>
</dbReference>
<gene>
    <name evidence="1" type="ORF">PQR01_39615</name>
</gene>
<proteinExistence type="predicted"/>
<reference evidence="1 2" key="1">
    <citation type="journal article" date="2024" name="Chem. Sci.">
        <title>Discovery of megapolipeptins by genome mining of a Burkholderiales bacteria collection.</title>
        <authorList>
            <person name="Paulo B.S."/>
            <person name="Recchia M.J.J."/>
            <person name="Lee S."/>
            <person name="Fergusson C.H."/>
            <person name="Romanowski S.B."/>
            <person name="Hernandez A."/>
            <person name="Krull N."/>
            <person name="Liu D.Y."/>
            <person name="Cavanagh H."/>
            <person name="Bos A."/>
            <person name="Gray C.A."/>
            <person name="Murphy B.T."/>
            <person name="Linington R.G."/>
            <person name="Eustaquio A.S."/>
        </authorList>
    </citation>
    <scope>NUCLEOTIDE SEQUENCE [LARGE SCALE GENOMIC DNA]</scope>
    <source>
        <strain evidence="1 2">RL18-126-BIB-B</strain>
    </source>
</reference>
<organism evidence="1 2">
    <name type="scientific">Paraburkholderia rhynchosiae</name>
    <dbReference type="NCBI Taxonomy" id="487049"/>
    <lineage>
        <taxon>Bacteria</taxon>
        <taxon>Pseudomonadati</taxon>
        <taxon>Pseudomonadota</taxon>
        <taxon>Betaproteobacteria</taxon>
        <taxon>Burkholderiales</taxon>
        <taxon>Burkholderiaceae</taxon>
        <taxon>Paraburkholderia</taxon>
    </lineage>
</organism>
<dbReference type="EMBL" id="JAQQDW010000199">
    <property type="protein sequence ID" value="MFM0109317.1"/>
    <property type="molecule type" value="Genomic_DNA"/>
</dbReference>
<accession>A0ACC7NP27</accession>
<comment type="caution">
    <text evidence="1">The sequence shown here is derived from an EMBL/GenBank/DDBJ whole genome shotgun (WGS) entry which is preliminary data.</text>
</comment>